<accession>A0A4S2GWH7</accession>
<evidence type="ECO:0000313" key="3">
    <source>
        <dbReference type="Proteomes" id="UP000308054"/>
    </source>
</evidence>
<dbReference type="InterPro" id="IPR053802">
    <property type="entry name" value="DUF6950"/>
</dbReference>
<keyword evidence="3" id="KW-1185">Reference proteome</keyword>
<proteinExistence type="predicted"/>
<organism evidence="2 3">
    <name type="scientific">Marinicauda algicola</name>
    <dbReference type="NCBI Taxonomy" id="2029849"/>
    <lineage>
        <taxon>Bacteria</taxon>
        <taxon>Pseudomonadati</taxon>
        <taxon>Pseudomonadota</taxon>
        <taxon>Alphaproteobacteria</taxon>
        <taxon>Maricaulales</taxon>
        <taxon>Maricaulaceae</taxon>
        <taxon>Marinicauda</taxon>
    </lineage>
</organism>
<feature type="domain" description="DUF6950" evidence="1">
    <location>
        <begin position="3"/>
        <end position="126"/>
    </location>
</feature>
<dbReference type="Proteomes" id="UP000308054">
    <property type="component" value="Unassembled WGS sequence"/>
</dbReference>
<protein>
    <recommendedName>
        <fullName evidence="1">DUF6950 domain-containing protein</fullName>
    </recommendedName>
</protein>
<evidence type="ECO:0000259" key="1">
    <source>
        <dbReference type="Pfam" id="PF22262"/>
    </source>
</evidence>
<name>A0A4S2GWH7_9PROT</name>
<comment type="caution">
    <text evidence="2">The sequence shown here is derived from an EMBL/GenBank/DDBJ whole genome shotgun (WGS) entry which is preliminary data.</text>
</comment>
<dbReference type="RefSeq" id="WP_135997338.1">
    <property type="nucleotide sequence ID" value="NZ_CP071057.1"/>
</dbReference>
<gene>
    <name evidence="2" type="ORF">E5163_14950</name>
</gene>
<evidence type="ECO:0000313" key="2">
    <source>
        <dbReference type="EMBL" id="TGY87364.1"/>
    </source>
</evidence>
<dbReference type="AlphaFoldDB" id="A0A4S2GWH7"/>
<dbReference type="EMBL" id="SRXW01000006">
    <property type="protein sequence ID" value="TGY87364.1"/>
    <property type="molecule type" value="Genomic_DNA"/>
</dbReference>
<reference evidence="2 3" key="1">
    <citation type="journal article" date="2017" name="Int. J. Syst. Evol. Microbiol.">
        <title>Marinicauda algicola sp. nov., isolated from a marine red alga Rhodosorus marinus.</title>
        <authorList>
            <person name="Jeong S.E."/>
            <person name="Jeon S.H."/>
            <person name="Chun B.H."/>
            <person name="Kim D.W."/>
            <person name="Jeon C.O."/>
        </authorList>
    </citation>
    <scope>NUCLEOTIDE SEQUENCE [LARGE SCALE GENOMIC DNA]</scope>
    <source>
        <strain evidence="2 3">JCM 31718</strain>
    </source>
</reference>
<sequence>MARLPDWERRAAEWLREAETRALDWKSHHCAFLAADACRAVTGKDPARGWRRRSAAAMRAQSARGVFALVPYAQIPVARAGRFDLLGFEGEGGEALGVCLGREALVFVDGRPARVPALSAVKAWRVE</sequence>
<dbReference type="Pfam" id="PF22262">
    <property type="entry name" value="DUF6950"/>
    <property type="match status" value="1"/>
</dbReference>